<feature type="domain" description="AlgX/AlgJ SGNH hydrolase-like" evidence="7">
    <location>
        <begin position="81"/>
        <end position="216"/>
    </location>
</feature>
<comment type="pathway">
    <text evidence="2">Glycan biosynthesis; alginate biosynthesis.</text>
</comment>
<evidence type="ECO:0000256" key="2">
    <source>
        <dbReference type="ARBA" id="ARBA00005182"/>
    </source>
</evidence>
<evidence type="ECO:0000256" key="5">
    <source>
        <dbReference type="ARBA" id="ARBA00022764"/>
    </source>
</evidence>
<keyword evidence="9" id="KW-1185">Reference proteome</keyword>
<dbReference type="EMBL" id="BMHB01000003">
    <property type="protein sequence ID" value="GGI17201.1"/>
    <property type="molecule type" value="Genomic_DNA"/>
</dbReference>
<keyword evidence="6" id="KW-0016">Alginate biosynthesis</keyword>
<comment type="caution">
    <text evidence="8">The sequence shown here is derived from an EMBL/GenBank/DDBJ whole genome shotgun (WGS) entry which is preliminary data.</text>
</comment>
<dbReference type="InterPro" id="IPR031811">
    <property type="entry name" value="ALGX/ALGJ_SGNH-like"/>
</dbReference>
<keyword evidence="3" id="KW-0808">Transferase</keyword>
<comment type="subcellular location">
    <subcellularLocation>
        <location evidence="1">Periplasm</location>
    </subcellularLocation>
</comment>
<dbReference type="Proteomes" id="UP000626244">
    <property type="component" value="Unassembled WGS sequence"/>
</dbReference>
<evidence type="ECO:0000256" key="1">
    <source>
        <dbReference type="ARBA" id="ARBA00004418"/>
    </source>
</evidence>
<dbReference type="Pfam" id="PF16822">
    <property type="entry name" value="ALGX"/>
    <property type="match status" value="1"/>
</dbReference>
<accession>A0A8J3AV91</accession>
<evidence type="ECO:0000313" key="8">
    <source>
        <dbReference type="EMBL" id="GGI17201.1"/>
    </source>
</evidence>
<keyword evidence="5" id="KW-0574">Periplasm</keyword>
<dbReference type="GO" id="GO:0042121">
    <property type="term" value="P:alginic acid biosynthetic process"/>
    <property type="evidence" value="ECO:0007669"/>
    <property type="project" value="UniProtKB-UniPathway"/>
</dbReference>
<name>A0A8J3AV91_9BACI</name>
<dbReference type="AlphaFoldDB" id="A0A8J3AV91"/>
<reference evidence="9" key="1">
    <citation type="journal article" date="2019" name="Int. J. Syst. Evol. Microbiol.">
        <title>The Global Catalogue of Microorganisms (GCM) 10K type strain sequencing project: providing services to taxonomists for standard genome sequencing and annotation.</title>
        <authorList>
            <consortium name="The Broad Institute Genomics Platform"/>
            <consortium name="The Broad Institute Genome Sequencing Center for Infectious Disease"/>
            <person name="Wu L."/>
            <person name="Ma J."/>
        </authorList>
    </citation>
    <scope>NUCLEOTIDE SEQUENCE [LARGE SCALE GENOMIC DNA]</scope>
    <source>
        <strain evidence="9">CGMCC 1.14993</strain>
    </source>
</reference>
<organism evidence="8 9">
    <name type="scientific">Gottfriedia solisilvae</name>
    <dbReference type="NCBI Taxonomy" id="1516104"/>
    <lineage>
        <taxon>Bacteria</taxon>
        <taxon>Bacillati</taxon>
        <taxon>Bacillota</taxon>
        <taxon>Bacilli</taxon>
        <taxon>Bacillales</taxon>
        <taxon>Bacillaceae</taxon>
        <taxon>Gottfriedia</taxon>
    </lineage>
</organism>
<sequence length="374" mass="43052">MVLPDRKVSVIENRSLATKPILTGESFKSGKYFDEYETYHSDQYPLRNKMLEINGIFKYKMIDQKIAEIGPKKYYRSNNGFIIQQNSNQNPTTLVNEVKGLTSELSKKNIPVFYSIIPHKSVFFETELPTYLPSYGKESVKKLRDGLESVPSLHLVDVEKELRKQPKEEIYFKTDHHWNTNGAFIGYQKIVSELNKTLPEIGDPISKDTFKFEKKGLAFNGSYARSTTLSFVTESDQMIVPTNDIISPTVKACIDKDNKCDDPVFFPEKLTEVNPYTDRFVYFGLNQALIRYKNSDPISQKKLVILKDSYAKPIIPFLTKHFKEVDVLDTRYFGEDANFKNSSAVKFIEEEKPDAVIFITNTTAVEKNITEYIQ</sequence>
<evidence type="ECO:0000256" key="3">
    <source>
        <dbReference type="ARBA" id="ARBA00022679"/>
    </source>
</evidence>
<dbReference type="GO" id="GO:0042597">
    <property type="term" value="C:periplasmic space"/>
    <property type="evidence" value="ECO:0007669"/>
    <property type="project" value="UniProtKB-SubCell"/>
</dbReference>
<evidence type="ECO:0000259" key="7">
    <source>
        <dbReference type="Pfam" id="PF16822"/>
    </source>
</evidence>
<evidence type="ECO:0000313" key="9">
    <source>
        <dbReference type="Proteomes" id="UP000626244"/>
    </source>
</evidence>
<dbReference type="UniPathway" id="UPA00286"/>
<dbReference type="GO" id="GO:0016740">
    <property type="term" value="F:transferase activity"/>
    <property type="evidence" value="ECO:0007669"/>
    <property type="project" value="UniProtKB-KW"/>
</dbReference>
<protein>
    <submittedName>
        <fullName evidence="8">Membrane protein</fullName>
    </submittedName>
</protein>
<evidence type="ECO:0000256" key="4">
    <source>
        <dbReference type="ARBA" id="ARBA00022729"/>
    </source>
</evidence>
<keyword evidence="4" id="KW-0732">Signal</keyword>
<proteinExistence type="predicted"/>
<evidence type="ECO:0000256" key="6">
    <source>
        <dbReference type="ARBA" id="ARBA00022841"/>
    </source>
</evidence>
<gene>
    <name evidence="8" type="ORF">GCM10007380_36760</name>
</gene>